<evidence type="ECO:0000313" key="2">
    <source>
        <dbReference type="EMBL" id="CAI9302363.1"/>
    </source>
</evidence>
<dbReference type="AlphaFoldDB" id="A0AA36A0T5"/>
<name>A0AA36A0T5_LACSI</name>
<reference evidence="2" key="1">
    <citation type="submission" date="2023-04" db="EMBL/GenBank/DDBJ databases">
        <authorList>
            <person name="Vijverberg K."/>
            <person name="Xiong W."/>
            <person name="Schranz E."/>
        </authorList>
    </citation>
    <scope>NUCLEOTIDE SEQUENCE</scope>
</reference>
<protein>
    <submittedName>
        <fullName evidence="2">Uncharacterized protein</fullName>
    </submittedName>
</protein>
<dbReference type="Proteomes" id="UP001177003">
    <property type="component" value="Chromosome 9"/>
</dbReference>
<keyword evidence="3" id="KW-1185">Reference proteome</keyword>
<accession>A0AA36A0T5</accession>
<gene>
    <name evidence="2" type="ORF">LSALG_LOCUS40856</name>
</gene>
<proteinExistence type="predicted"/>
<organism evidence="2 3">
    <name type="scientific">Lactuca saligna</name>
    <name type="common">Willowleaf lettuce</name>
    <dbReference type="NCBI Taxonomy" id="75948"/>
    <lineage>
        <taxon>Eukaryota</taxon>
        <taxon>Viridiplantae</taxon>
        <taxon>Streptophyta</taxon>
        <taxon>Embryophyta</taxon>
        <taxon>Tracheophyta</taxon>
        <taxon>Spermatophyta</taxon>
        <taxon>Magnoliopsida</taxon>
        <taxon>eudicotyledons</taxon>
        <taxon>Gunneridae</taxon>
        <taxon>Pentapetalae</taxon>
        <taxon>asterids</taxon>
        <taxon>campanulids</taxon>
        <taxon>Asterales</taxon>
        <taxon>Asteraceae</taxon>
        <taxon>Cichorioideae</taxon>
        <taxon>Cichorieae</taxon>
        <taxon>Lactucinae</taxon>
        <taxon>Lactuca</taxon>
    </lineage>
</organism>
<dbReference type="EMBL" id="OX465085">
    <property type="protein sequence ID" value="CAI9302363.1"/>
    <property type="molecule type" value="Genomic_DNA"/>
</dbReference>
<sequence length="147" mass="16524">MSQKILEDPPLEKENPKGLSATNVFQQKIFGFRLGCFMASTTESSVVIPITIPLDTTTGNEEPVETKSLDTEVSILNPPPSTGYNKLPDRRKSKSQGVAVGHNGRSPHLFSDFVGFKRLWGRECRLADIRYLDWPPSRLYGYERKVP</sequence>
<evidence type="ECO:0000313" key="3">
    <source>
        <dbReference type="Proteomes" id="UP001177003"/>
    </source>
</evidence>
<feature type="region of interest" description="Disordered" evidence="1">
    <location>
        <begin position="73"/>
        <end position="106"/>
    </location>
</feature>
<evidence type="ECO:0000256" key="1">
    <source>
        <dbReference type="SAM" id="MobiDB-lite"/>
    </source>
</evidence>